<evidence type="ECO:0008006" key="4">
    <source>
        <dbReference type="Google" id="ProtNLM"/>
    </source>
</evidence>
<evidence type="ECO:0000313" key="3">
    <source>
        <dbReference type="Proteomes" id="UP000000333"/>
    </source>
</evidence>
<dbReference type="GeneID" id="78513104"/>
<gene>
    <name evidence="2" type="ordered locus">Olsu_1726</name>
</gene>
<keyword evidence="3" id="KW-1185">Reference proteome</keyword>
<evidence type="ECO:0000256" key="1">
    <source>
        <dbReference type="SAM" id="SignalP"/>
    </source>
</evidence>
<name>E1QXG1_OLSUV</name>
<protein>
    <recommendedName>
        <fullName evidence="4">Lipoprotein</fullName>
    </recommendedName>
</protein>
<dbReference type="eggNOG" id="ENOG5033XRD">
    <property type="taxonomic scope" value="Bacteria"/>
</dbReference>
<evidence type="ECO:0000313" key="2">
    <source>
        <dbReference type="EMBL" id="ADK68814.1"/>
    </source>
</evidence>
<dbReference type="OrthoDB" id="3192370at2"/>
<sequence>MDMKRSVIIAGALALALATPLAACGNGGDGSATMSSDTSAASTQGSDFDANKTYVGQWRGSVEITGQTVYGTAGGNEQMLDVIVKDDGSCEVKPLEKHADLLSDKGTWEGTKSELTLHLSKGDIKLEVVDNATLKGTASDFGIADFDNIDFDFYG</sequence>
<dbReference type="KEGG" id="ols:Olsu_1726"/>
<organism evidence="2 3">
    <name type="scientific">Olsenella uli (strain ATCC 49627 / DSM 7084 / CCUG 31166 / CIP 109912 / JCM 12494 / LMG 11480 / NCIMB 702895 / VPI D76D-27C)</name>
    <name type="common">Lactobacillus uli</name>
    <dbReference type="NCBI Taxonomy" id="633147"/>
    <lineage>
        <taxon>Bacteria</taxon>
        <taxon>Bacillati</taxon>
        <taxon>Actinomycetota</taxon>
        <taxon>Coriobacteriia</taxon>
        <taxon>Coriobacteriales</taxon>
        <taxon>Atopobiaceae</taxon>
        <taxon>Olsenella</taxon>
    </lineage>
</organism>
<dbReference type="Proteomes" id="UP000000333">
    <property type="component" value="Chromosome"/>
</dbReference>
<dbReference type="PATRIC" id="fig|633147.7.peg.1433"/>
<proteinExistence type="predicted"/>
<dbReference type="HOGENOM" id="CLU_1693692_0_0_11"/>
<feature type="chain" id="PRO_5038344528" description="Lipoprotein" evidence="1">
    <location>
        <begin position="24"/>
        <end position="155"/>
    </location>
</feature>
<dbReference type="EMBL" id="CP002106">
    <property type="protein sequence ID" value="ADK68814.1"/>
    <property type="molecule type" value="Genomic_DNA"/>
</dbReference>
<accession>E1QXG1</accession>
<dbReference type="STRING" id="633147.Olsu_1726"/>
<dbReference type="AlphaFoldDB" id="E1QXG1"/>
<dbReference type="RefSeq" id="WP_013252565.1">
    <property type="nucleotide sequence ID" value="NC_014363.1"/>
</dbReference>
<reference evidence="2 3" key="1">
    <citation type="journal article" date="2010" name="Stand. Genomic Sci.">
        <title>Complete genome sequence of Olsenella uli type strain (VPI D76D-27C).</title>
        <authorList>
            <person name="Goker M."/>
            <person name="Held B."/>
            <person name="Lucas S."/>
            <person name="Nolan M."/>
            <person name="Yasawong M."/>
            <person name="Glavina Del Rio T."/>
            <person name="Tice H."/>
            <person name="Cheng J.F."/>
            <person name="Bruce D."/>
            <person name="Detter J.C."/>
            <person name="Tapia R."/>
            <person name="Han C."/>
            <person name="Goodwin L."/>
            <person name="Pitluck S."/>
            <person name="Liolios K."/>
            <person name="Ivanova N."/>
            <person name="Mavromatis K."/>
            <person name="Mikhailova N."/>
            <person name="Pati A."/>
            <person name="Chen A."/>
            <person name="Palaniappan K."/>
            <person name="Land M."/>
            <person name="Hauser L."/>
            <person name="Chang Y.J."/>
            <person name="Jeffries C.D."/>
            <person name="Rohde M."/>
            <person name="Sikorski J."/>
            <person name="Pukall R."/>
            <person name="Woyke T."/>
            <person name="Bristow J."/>
            <person name="Eisen J.A."/>
            <person name="Markowitz V."/>
            <person name="Hugenholtz P."/>
            <person name="Kyrpides N.C."/>
            <person name="Klenk H.P."/>
            <person name="Lapidus A."/>
        </authorList>
    </citation>
    <scope>NUCLEOTIDE SEQUENCE [LARGE SCALE GENOMIC DNA]</scope>
    <source>
        <strain evidence="3">ATCC 49627 / DSM 7084 / CIP 109912 / JCM 12494 / NCIMB 702895 / VPI D76D-27C</strain>
    </source>
</reference>
<feature type="signal peptide" evidence="1">
    <location>
        <begin position="1"/>
        <end position="23"/>
    </location>
</feature>
<keyword evidence="1" id="KW-0732">Signal</keyword>